<name>A0A386PPK8_9SPIR</name>
<feature type="domain" description="Outer surface lipoprotein BB0158" evidence="2">
    <location>
        <begin position="63"/>
        <end position="209"/>
    </location>
</feature>
<feature type="chain" id="PRO_5017464669" description="Outer surface lipoprotein BB0158 domain-containing protein" evidence="1">
    <location>
        <begin position="25"/>
        <end position="226"/>
    </location>
</feature>
<dbReference type="OrthoDB" id="352778at2"/>
<dbReference type="AlphaFoldDB" id="A0A386PPK8"/>
<accession>A0A386PPK8</accession>
<gene>
    <name evidence="3" type="ORF">DB313_00795</name>
</gene>
<organism evidence="3 4">
    <name type="scientific">Borrelia turcica IST7</name>
    <dbReference type="NCBI Taxonomy" id="1104446"/>
    <lineage>
        <taxon>Bacteria</taxon>
        <taxon>Pseudomonadati</taxon>
        <taxon>Spirochaetota</taxon>
        <taxon>Spirochaetia</taxon>
        <taxon>Spirochaetales</taxon>
        <taxon>Borreliaceae</taxon>
        <taxon>Borrelia</taxon>
    </lineage>
</organism>
<feature type="signal peptide" evidence="1">
    <location>
        <begin position="1"/>
        <end position="24"/>
    </location>
</feature>
<dbReference type="EMBL" id="CP028884">
    <property type="protein sequence ID" value="AYE36720.1"/>
    <property type="molecule type" value="Genomic_DNA"/>
</dbReference>
<keyword evidence="1" id="KW-0732">Signal</keyword>
<dbReference type="InterPro" id="IPR056668">
    <property type="entry name" value="BB0158-like"/>
</dbReference>
<evidence type="ECO:0000313" key="4">
    <source>
        <dbReference type="Proteomes" id="UP000275571"/>
    </source>
</evidence>
<evidence type="ECO:0000256" key="1">
    <source>
        <dbReference type="SAM" id="SignalP"/>
    </source>
</evidence>
<proteinExistence type="predicted"/>
<dbReference type="Proteomes" id="UP000275571">
    <property type="component" value="Chromosome"/>
</dbReference>
<evidence type="ECO:0000259" key="2">
    <source>
        <dbReference type="Pfam" id="PF24960"/>
    </source>
</evidence>
<evidence type="ECO:0000313" key="3">
    <source>
        <dbReference type="EMBL" id="AYE36720.1"/>
    </source>
</evidence>
<sequence length="226" mass="25918">MQVLVSKKSILSLLFIGLSQFLFATDKIDLFQGTKYIVKENIKVDVKKLQQSIFFVPAEVAVSAPYMELTNPEGQKIKELEGITYSFVNAFVIIGSAATISFDLSNEASQKYEITQLEFLTPDDGNFIYYLNSMATGKQNSQKEGCTDAYSFGVIKTPTLAKTITGYYKHPHWYYIIARITVKNKKNGIEKKYKIRINPKIYNDFQKELRTVYKDQNFKHFPIPVE</sequence>
<reference evidence="3 4" key="1">
    <citation type="journal article" date="2018" name="Infect. Genet. Evol.">
        <title>Genome-wide analysis of Borrelia turcica and 'Candidatus Borrelia tachyglossi' shows relapsing fever-like genomes with unique genomic links to Lyme disease Borrelia.</title>
        <authorList>
            <person name="Gofton A.W."/>
            <person name="Margos G."/>
            <person name="Fingerle V."/>
            <person name="Hepner S."/>
            <person name="Loh S.M."/>
            <person name="Ryan U."/>
            <person name="Irwin P."/>
            <person name="Oskam C.L."/>
        </authorList>
    </citation>
    <scope>NUCLEOTIDE SEQUENCE [LARGE SCALE GENOMIC DNA]</scope>
    <source>
        <strain evidence="3 4">IST7</strain>
    </source>
</reference>
<protein>
    <recommendedName>
        <fullName evidence="2">Outer surface lipoprotein BB0158 domain-containing protein</fullName>
    </recommendedName>
</protein>
<dbReference type="Pfam" id="PF24960">
    <property type="entry name" value="BB0158"/>
    <property type="match status" value="1"/>
</dbReference>
<keyword evidence="4" id="KW-1185">Reference proteome</keyword>
<dbReference type="KEGG" id="btur:DB313_00795"/>